<reference evidence="2" key="1">
    <citation type="submission" date="2019-03" db="EMBL/GenBank/DDBJ databases">
        <title>Single cell metagenomics reveals metabolic interactions within the superorganism composed of flagellate Streblomastix strix and complex community of Bacteroidetes bacteria on its surface.</title>
        <authorList>
            <person name="Treitli S.C."/>
            <person name="Kolisko M."/>
            <person name="Husnik F."/>
            <person name="Keeling P."/>
            <person name="Hampl V."/>
        </authorList>
    </citation>
    <scope>NUCLEOTIDE SEQUENCE</scope>
    <source>
        <strain evidence="2">STM</strain>
    </source>
</reference>
<protein>
    <recommendedName>
        <fullName evidence="1">MAE-28990/MAE-18760-like HEPN domain-containing protein</fullName>
    </recommendedName>
</protein>
<gene>
    <name evidence="2" type="ORF">EZS27_010507</name>
</gene>
<sequence>MMIDVKNTFVQRKAEIDEYFYFLNSYQPANANDNLFKILKSNLLIMLYNLIESSISNAIEEIHNNIYSNSISFDSLKREIKSIIISNTKRVNPDKLVLQINDIATDIVKHTFKKDELFSGNVDGKKIREISAKYGFNSDTDYVKTKHGSHLVTIKDKRNDLAHGIFSFTEVGKEYTIQDLEEMKDKTLNYIAEILDNIEYYLLNKEYICVEEHKNIDK</sequence>
<dbReference type="Pfam" id="PF18737">
    <property type="entry name" value="HEPN_MAE_28990"/>
    <property type="match status" value="1"/>
</dbReference>
<feature type="domain" description="MAE-28990/MAE-18760-like HEPN" evidence="1">
    <location>
        <begin position="6"/>
        <end position="207"/>
    </location>
</feature>
<organism evidence="2">
    <name type="scientific">termite gut metagenome</name>
    <dbReference type="NCBI Taxonomy" id="433724"/>
    <lineage>
        <taxon>unclassified sequences</taxon>
        <taxon>metagenomes</taxon>
        <taxon>organismal metagenomes</taxon>
    </lineage>
</organism>
<dbReference type="EMBL" id="SNRY01000370">
    <property type="protein sequence ID" value="KAA6341718.1"/>
    <property type="molecule type" value="Genomic_DNA"/>
</dbReference>
<dbReference type="AlphaFoldDB" id="A0A5J4S7A7"/>
<accession>A0A5J4S7A7</accession>
<dbReference type="InterPro" id="IPR040788">
    <property type="entry name" value="HEPN_MAE_28990"/>
</dbReference>
<comment type="caution">
    <text evidence="2">The sequence shown here is derived from an EMBL/GenBank/DDBJ whole genome shotgun (WGS) entry which is preliminary data.</text>
</comment>
<evidence type="ECO:0000259" key="1">
    <source>
        <dbReference type="Pfam" id="PF18737"/>
    </source>
</evidence>
<evidence type="ECO:0000313" key="2">
    <source>
        <dbReference type="EMBL" id="KAA6341718.1"/>
    </source>
</evidence>
<proteinExistence type="predicted"/>
<name>A0A5J4S7A7_9ZZZZ</name>